<evidence type="ECO:0008006" key="15">
    <source>
        <dbReference type="Google" id="ProtNLM"/>
    </source>
</evidence>
<evidence type="ECO:0000256" key="6">
    <source>
        <dbReference type="ARBA" id="ARBA00022824"/>
    </source>
</evidence>
<sequence>MTEQDTQKASLLARVNFPIYCVKSISERHILIGGGGGMAKTGISNPFEIYELTYDPIANTARATLVTHFDVGANAIMNLCVIPKSKHLFELACGGMQGMCHIYDVKFRFKNGLTTHHYDDHYIDQNNSSNNYLRRRHMSFSSQNSVEDVEENIEEYHNPKVELDNNKLKADKDIHLDNNQGDDKKDSVPNNIPDYIFDFDLKKSFQTDFHSDEPYQKLVKYSTNAYMVFSAGADGHIGFWQLPNYKPLTRIKAHENEIDDIDIHPSGRHLASVSRDGRSLIWNVNNYQLVKSLEHNQVIPKPTNKEKAEIFAKAKYLPRLCRYSTVEGDENNVRLFVALNSRAKLDSYICKWLIQKDEYYMEKIISAGDVPLFAMAINDDGRFLAVGKQTGDIDVFIAFSLQRCYHFSQAHNIFITGIEFLQTTQASLELVGGDVDAALVSVSVDNRIVLHKIPKRATLGFFGSFLFFVMFILFIYVVMNYFDL</sequence>
<dbReference type="InterPro" id="IPR001680">
    <property type="entry name" value="WD40_rpt"/>
</dbReference>
<gene>
    <name evidence="13" type="ORF">DERP_010524</name>
</gene>
<proteinExistence type="predicted"/>
<evidence type="ECO:0000256" key="10">
    <source>
        <dbReference type="ARBA" id="ARBA00023136"/>
    </source>
</evidence>
<dbReference type="PROSITE" id="PS00678">
    <property type="entry name" value="WD_REPEATS_1"/>
    <property type="match status" value="1"/>
</dbReference>
<evidence type="ECO:0000256" key="1">
    <source>
        <dbReference type="ARBA" id="ARBA00004389"/>
    </source>
</evidence>
<evidence type="ECO:0000256" key="2">
    <source>
        <dbReference type="ARBA" id="ARBA00022448"/>
    </source>
</evidence>
<keyword evidence="7" id="KW-0931">ER-Golgi transport</keyword>
<comment type="caution">
    <text evidence="13">The sequence shown here is derived from an EMBL/GenBank/DDBJ whole genome shotgun (WGS) entry which is preliminary data.</text>
</comment>
<feature type="transmembrane region" description="Helical" evidence="12">
    <location>
        <begin position="457"/>
        <end position="479"/>
    </location>
</feature>
<evidence type="ECO:0000256" key="11">
    <source>
        <dbReference type="PROSITE-ProRule" id="PRU00221"/>
    </source>
</evidence>
<evidence type="ECO:0000256" key="4">
    <source>
        <dbReference type="ARBA" id="ARBA00022692"/>
    </source>
</evidence>
<keyword evidence="2" id="KW-0813">Transport</keyword>
<feature type="repeat" description="WD" evidence="11">
    <location>
        <begin position="251"/>
        <end position="292"/>
    </location>
</feature>
<evidence type="ECO:0000256" key="9">
    <source>
        <dbReference type="ARBA" id="ARBA00022989"/>
    </source>
</evidence>
<dbReference type="InterPro" id="IPR019775">
    <property type="entry name" value="WD40_repeat_CS"/>
</dbReference>
<dbReference type="InterPro" id="IPR045260">
    <property type="entry name" value="Sec12-like"/>
</dbReference>
<dbReference type="InterPro" id="IPR036322">
    <property type="entry name" value="WD40_repeat_dom_sf"/>
</dbReference>
<dbReference type="Gene3D" id="2.130.10.10">
    <property type="entry name" value="YVTN repeat-like/Quinoprotein amine dehydrogenase"/>
    <property type="match status" value="1"/>
</dbReference>
<evidence type="ECO:0000256" key="12">
    <source>
        <dbReference type="SAM" id="Phobius"/>
    </source>
</evidence>
<dbReference type="PANTHER" id="PTHR23284:SF0">
    <property type="entry name" value="PROLACTIN REGULATORY ELEMENT-BINDING PROTEIN"/>
    <property type="match status" value="1"/>
</dbReference>
<name>A0ABQ8JFK1_DERPT</name>
<dbReference type="PROSITE" id="PS50294">
    <property type="entry name" value="WD_REPEATS_REGION"/>
    <property type="match status" value="1"/>
</dbReference>
<evidence type="ECO:0000256" key="7">
    <source>
        <dbReference type="ARBA" id="ARBA00022892"/>
    </source>
</evidence>
<keyword evidence="14" id="KW-1185">Reference proteome</keyword>
<keyword evidence="8" id="KW-0653">Protein transport</keyword>
<evidence type="ECO:0000256" key="3">
    <source>
        <dbReference type="ARBA" id="ARBA00022574"/>
    </source>
</evidence>
<evidence type="ECO:0000313" key="13">
    <source>
        <dbReference type="EMBL" id="KAH9421387.1"/>
    </source>
</evidence>
<evidence type="ECO:0000313" key="14">
    <source>
        <dbReference type="Proteomes" id="UP000887458"/>
    </source>
</evidence>
<accession>A0ABQ8JFK1</accession>
<dbReference type="Pfam" id="PF00400">
    <property type="entry name" value="WD40"/>
    <property type="match status" value="1"/>
</dbReference>
<comment type="subcellular location">
    <subcellularLocation>
        <location evidence="1">Endoplasmic reticulum membrane</location>
        <topology evidence="1">Single-pass membrane protein</topology>
    </subcellularLocation>
</comment>
<keyword evidence="10 12" id="KW-0472">Membrane</keyword>
<keyword evidence="9 12" id="KW-1133">Transmembrane helix</keyword>
<reference evidence="13 14" key="1">
    <citation type="journal article" date="2018" name="J. Allergy Clin. Immunol.">
        <title>High-quality assembly of Dermatophagoides pteronyssinus genome and transcriptome reveals a wide range of novel allergens.</title>
        <authorList>
            <person name="Liu X.Y."/>
            <person name="Yang K.Y."/>
            <person name="Wang M.Q."/>
            <person name="Kwok J.S."/>
            <person name="Zeng X."/>
            <person name="Yang Z."/>
            <person name="Xiao X.J."/>
            <person name="Lau C.P."/>
            <person name="Li Y."/>
            <person name="Huang Z.M."/>
            <person name="Ba J.G."/>
            <person name="Yim A.K."/>
            <person name="Ouyang C.Y."/>
            <person name="Ngai S.M."/>
            <person name="Chan T.F."/>
            <person name="Leung E.L."/>
            <person name="Liu L."/>
            <person name="Liu Z.G."/>
            <person name="Tsui S.K."/>
        </authorList>
    </citation>
    <scope>NUCLEOTIDE SEQUENCE [LARGE SCALE GENOMIC DNA]</scope>
    <source>
        <strain evidence="13">Derp</strain>
    </source>
</reference>
<dbReference type="EMBL" id="NJHN03000041">
    <property type="protein sequence ID" value="KAH9421387.1"/>
    <property type="molecule type" value="Genomic_DNA"/>
</dbReference>
<keyword evidence="3 11" id="KW-0853">WD repeat</keyword>
<evidence type="ECO:0000256" key="8">
    <source>
        <dbReference type="ARBA" id="ARBA00022927"/>
    </source>
</evidence>
<keyword evidence="6" id="KW-0256">Endoplasmic reticulum</keyword>
<dbReference type="SUPFAM" id="SSF50978">
    <property type="entry name" value="WD40 repeat-like"/>
    <property type="match status" value="1"/>
</dbReference>
<evidence type="ECO:0000256" key="5">
    <source>
        <dbReference type="ARBA" id="ARBA00022737"/>
    </source>
</evidence>
<dbReference type="Proteomes" id="UP000887458">
    <property type="component" value="Unassembled WGS sequence"/>
</dbReference>
<protein>
    <recommendedName>
        <fullName evidence="15">Prolactin regulatory element-binding protein-like</fullName>
    </recommendedName>
</protein>
<dbReference type="PANTHER" id="PTHR23284">
    <property type="entry name" value="PROLACTIN REGULATORY ELEMENT BINDING PROTEIN"/>
    <property type="match status" value="1"/>
</dbReference>
<organism evidence="13 14">
    <name type="scientific">Dermatophagoides pteronyssinus</name>
    <name type="common">European house dust mite</name>
    <dbReference type="NCBI Taxonomy" id="6956"/>
    <lineage>
        <taxon>Eukaryota</taxon>
        <taxon>Metazoa</taxon>
        <taxon>Ecdysozoa</taxon>
        <taxon>Arthropoda</taxon>
        <taxon>Chelicerata</taxon>
        <taxon>Arachnida</taxon>
        <taxon>Acari</taxon>
        <taxon>Acariformes</taxon>
        <taxon>Sarcoptiformes</taxon>
        <taxon>Astigmata</taxon>
        <taxon>Psoroptidia</taxon>
        <taxon>Analgoidea</taxon>
        <taxon>Pyroglyphidae</taxon>
        <taxon>Dermatophagoidinae</taxon>
        <taxon>Dermatophagoides</taxon>
    </lineage>
</organism>
<keyword evidence="4 12" id="KW-0812">Transmembrane</keyword>
<reference evidence="13 14" key="2">
    <citation type="journal article" date="2022" name="Mol. Biol. Evol.">
        <title>Comparative Genomics Reveals Insights into the Divergent Evolution of Astigmatic Mites and Household Pest Adaptations.</title>
        <authorList>
            <person name="Xiong Q."/>
            <person name="Wan A.T."/>
            <person name="Liu X."/>
            <person name="Fung C.S."/>
            <person name="Xiao X."/>
            <person name="Malainual N."/>
            <person name="Hou J."/>
            <person name="Wang L."/>
            <person name="Wang M."/>
            <person name="Yang K.Y."/>
            <person name="Cui Y."/>
            <person name="Leung E.L."/>
            <person name="Nong W."/>
            <person name="Shin S.K."/>
            <person name="Au S.W."/>
            <person name="Jeong K.Y."/>
            <person name="Chew F.T."/>
            <person name="Hui J.H."/>
            <person name="Leung T.F."/>
            <person name="Tungtrongchitr A."/>
            <person name="Zhong N."/>
            <person name="Liu Z."/>
            <person name="Tsui S.K."/>
        </authorList>
    </citation>
    <scope>NUCLEOTIDE SEQUENCE [LARGE SCALE GENOMIC DNA]</scope>
    <source>
        <strain evidence="13">Derp</strain>
    </source>
</reference>
<keyword evidence="5" id="KW-0677">Repeat</keyword>
<dbReference type="InterPro" id="IPR015943">
    <property type="entry name" value="WD40/YVTN_repeat-like_dom_sf"/>
</dbReference>
<dbReference type="SMART" id="SM00320">
    <property type="entry name" value="WD40"/>
    <property type="match status" value="4"/>
</dbReference>
<dbReference type="PROSITE" id="PS50082">
    <property type="entry name" value="WD_REPEATS_2"/>
    <property type="match status" value="1"/>
</dbReference>